<dbReference type="Gene3D" id="3.40.50.300">
    <property type="entry name" value="P-loop containing nucleotide triphosphate hydrolases"/>
    <property type="match status" value="1"/>
</dbReference>
<evidence type="ECO:0000256" key="1">
    <source>
        <dbReference type="ARBA" id="ARBA00022448"/>
    </source>
</evidence>
<dbReference type="PANTHER" id="PTHR42794:SF2">
    <property type="entry name" value="ABC TRANSPORTER ATP-BINDING PROTEIN"/>
    <property type="match status" value="1"/>
</dbReference>
<organism evidence="4 5">
    <name type="scientific">Anaerocolumna cellulosilytica</name>
    <dbReference type="NCBI Taxonomy" id="433286"/>
    <lineage>
        <taxon>Bacteria</taxon>
        <taxon>Bacillati</taxon>
        <taxon>Bacillota</taxon>
        <taxon>Clostridia</taxon>
        <taxon>Lachnospirales</taxon>
        <taxon>Lachnospiraceae</taxon>
        <taxon>Anaerocolumna</taxon>
    </lineage>
</organism>
<dbReference type="InterPro" id="IPR003593">
    <property type="entry name" value="AAA+_ATPase"/>
</dbReference>
<evidence type="ECO:0000313" key="4">
    <source>
        <dbReference type="EMBL" id="BCJ94572.1"/>
    </source>
</evidence>
<evidence type="ECO:0000256" key="2">
    <source>
        <dbReference type="ARBA" id="ARBA00022741"/>
    </source>
</evidence>
<dbReference type="AlphaFoldDB" id="A0A6S6R541"/>
<sequence>MSIQFRDIEVKIGNKDILKKVSLKAEDNKITGIIGPNGSGKSTLIKTFFSLLPHHHGEIFLDDHNVKAMSSKEIARNVAYIGQDSNSMFDFTVEEIIKMGRFPHDSTTRNIKDIVYDALDTLKINEFAKRSIRTLSGGERKLVYLARSIAQNTDSIILDEPTNHLDIKHQYMIMNYLKSCNKTILVVIHDINLALRFCDKIYMMKEGTVYQSGSVHEVFTEQNIKSVFEVDGVINRDSKNNIFFTVEK</sequence>
<dbReference type="PROSITE" id="PS50893">
    <property type="entry name" value="ABC_TRANSPORTER_2"/>
    <property type="match status" value="1"/>
</dbReference>
<dbReference type="GO" id="GO:0005524">
    <property type="term" value="F:ATP binding"/>
    <property type="evidence" value="ECO:0007669"/>
    <property type="project" value="UniProtKB-KW"/>
</dbReference>
<keyword evidence="1" id="KW-0813">Transport</keyword>
<dbReference type="Proteomes" id="UP000515561">
    <property type="component" value="Chromosome"/>
</dbReference>
<dbReference type="RefSeq" id="WP_184089753.1">
    <property type="nucleotide sequence ID" value="NZ_AP023367.1"/>
</dbReference>
<accession>A0A6S6R541</accession>
<protein>
    <submittedName>
        <fullName evidence="4">ABC transporter</fullName>
    </submittedName>
</protein>
<name>A0A6S6R541_9FIRM</name>
<dbReference type="Pfam" id="PF00005">
    <property type="entry name" value="ABC_tran"/>
    <property type="match status" value="1"/>
</dbReference>
<evidence type="ECO:0000313" key="5">
    <source>
        <dbReference type="Proteomes" id="UP000515561"/>
    </source>
</evidence>
<gene>
    <name evidence="4" type="ORF">acsn021_21410</name>
</gene>
<dbReference type="CDD" id="cd03214">
    <property type="entry name" value="ABC_Iron-Siderophores_B12_Hemin"/>
    <property type="match status" value="1"/>
</dbReference>
<proteinExistence type="predicted"/>
<dbReference type="PANTHER" id="PTHR42794">
    <property type="entry name" value="HEMIN IMPORT ATP-BINDING PROTEIN HMUV"/>
    <property type="match status" value="1"/>
</dbReference>
<evidence type="ECO:0000256" key="3">
    <source>
        <dbReference type="ARBA" id="ARBA00022840"/>
    </source>
</evidence>
<keyword evidence="2" id="KW-0547">Nucleotide-binding</keyword>
<dbReference type="GO" id="GO:0016887">
    <property type="term" value="F:ATP hydrolysis activity"/>
    <property type="evidence" value="ECO:0007669"/>
    <property type="project" value="InterPro"/>
</dbReference>
<dbReference type="SUPFAM" id="SSF52540">
    <property type="entry name" value="P-loop containing nucleoside triphosphate hydrolases"/>
    <property type="match status" value="1"/>
</dbReference>
<dbReference type="InterPro" id="IPR003439">
    <property type="entry name" value="ABC_transporter-like_ATP-bd"/>
</dbReference>
<keyword evidence="3" id="KW-0067">ATP-binding</keyword>
<reference evidence="4 5" key="1">
    <citation type="journal article" date="2016" name="Int. J. Syst. Evol. Microbiol.">
        <title>Descriptions of Anaerotaenia torta gen. nov., sp. nov. and Anaerocolumna cellulosilytica gen. nov., sp. nov. isolated from a methanogenic reactor of cattle waste.</title>
        <authorList>
            <person name="Uek A."/>
            <person name="Ohtaki Y."/>
            <person name="Kaku N."/>
            <person name="Ueki K."/>
        </authorList>
    </citation>
    <scope>NUCLEOTIDE SEQUENCE [LARGE SCALE GENOMIC DNA]</scope>
    <source>
        <strain evidence="4 5">SN021</strain>
    </source>
</reference>
<dbReference type="SMART" id="SM00382">
    <property type="entry name" value="AAA"/>
    <property type="match status" value="1"/>
</dbReference>
<dbReference type="EMBL" id="AP023367">
    <property type="protein sequence ID" value="BCJ94572.1"/>
    <property type="molecule type" value="Genomic_DNA"/>
</dbReference>
<dbReference type="FunFam" id="3.40.50.300:FF:000134">
    <property type="entry name" value="Iron-enterobactin ABC transporter ATP-binding protein"/>
    <property type="match status" value="1"/>
</dbReference>
<dbReference type="KEGG" id="acel:acsn021_21410"/>
<keyword evidence="5" id="KW-1185">Reference proteome</keyword>
<dbReference type="InterPro" id="IPR027417">
    <property type="entry name" value="P-loop_NTPase"/>
</dbReference>